<reference evidence="3 4" key="1">
    <citation type="submission" date="2017-01" db="EMBL/GenBank/DDBJ databases">
        <authorList>
            <person name="Varghese N."/>
            <person name="Submissions S."/>
        </authorList>
    </citation>
    <scope>NUCLEOTIDE SEQUENCE [LARGE SCALE GENOMIC DNA]</scope>
    <source>
        <strain evidence="3 4">RUG2-6</strain>
    </source>
</reference>
<dbReference type="PIRSF" id="PIRSF003230">
    <property type="entry name" value="YbgC"/>
    <property type="match status" value="1"/>
</dbReference>
<proteinExistence type="inferred from homology"/>
<name>A0A9X8RAF6_9BACI</name>
<comment type="similarity">
    <text evidence="1">Belongs to the 4-hydroxybenzoyl-CoA thioesterase family.</text>
</comment>
<dbReference type="Proteomes" id="UP000185829">
    <property type="component" value="Unassembled WGS sequence"/>
</dbReference>
<evidence type="ECO:0000313" key="3">
    <source>
        <dbReference type="EMBL" id="SIR57918.1"/>
    </source>
</evidence>
<dbReference type="SUPFAM" id="SSF54637">
    <property type="entry name" value="Thioesterase/thiol ester dehydrase-isomerase"/>
    <property type="match status" value="1"/>
</dbReference>
<organism evidence="3 4">
    <name type="scientific">Peribacillus simplex</name>
    <dbReference type="NCBI Taxonomy" id="1478"/>
    <lineage>
        <taxon>Bacteria</taxon>
        <taxon>Bacillati</taxon>
        <taxon>Bacillota</taxon>
        <taxon>Bacilli</taxon>
        <taxon>Bacillales</taxon>
        <taxon>Bacillaceae</taxon>
        <taxon>Peribacillus</taxon>
    </lineage>
</organism>
<dbReference type="RefSeq" id="WP_179086090.1">
    <property type="nucleotide sequence ID" value="NZ_CP126106.1"/>
</dbReference>
<evidence type="ECO:0000256" key="1">
    <source>
        <dbReference type="ARBA" id="ARBA00005953"/>
    </source>
</evidence>
<dbReference type="Pfam" id="PF13279">
    <property type="entry name" value="4HBT_2"/>
    <property type="match status" value="1"/>
</dbReference>
<dbReference type="GO" id="GO:0047617">
    <property type="term" value="F:fatty acyl-CoA hydrolase activity"/>
    <property type="evidence" value="ECO:0007669"/>
    <property type="project" value="TreeGrafter"/>
</dbReference>
<dbReference type="InterPro" id="IPR050563">
    <property type="entry name" value="4-hydroxybenzoyl-CoA_TE"/>
</dbReference>
<keyword evidence="2 3" id="KW-0378">Hydrolase</keyword>
<dbReference type="Gene3D" id="3.10.129.10">
    <property type="entry name" value="Hotdog Thioesterase"/>
    <property type="match status" value="1"/>
</dbReference>
<sequence>MEETHLKRRVNETKFQIQWGDTDRAGIVYYPNYYKWFDLAGHNFFRSMDMSPKYLEEEKRIIIPLLEAKCTFEKPLYYDDEVTVYTHVNEVKTKTIRFHHEVYCGEKRTGYGYEIRAWTSIGDDGFKAVPIPENVKRLLKVL</sequence>
<dbReference type="InterPro" id="IPR029069">
    <property type="entry name" value="HotDog_dom_sf"/>
</dbReference>
<dbReference type="PANTHER" id="PTHR31793:SF27">
    <property type="entry name" value="NOVEL THIOESTERASE SUPERFAMILY DOMAIN AND SAPOSIN A-TYPE DOMAIN CONTAINING PROTEIN (0610012H03RIK)"/>
    <property type="match status" value="1"/>
</dbReference>
<evidence type="ECO:0000313" key="4">
    <source>
        <dbReference type="Proteomes" id="UP000185829"/>
    </source>
</evidence>
<dbReference type="PANTHER" id="PTHR31793">
    <property type="entry name" value="4-HYDROXYBENZOYL-COA THIOESTERASE FAMILY MEMBER"/>
    <property type="match status" value="1"/>
</dbReference>
<evidence type="ECO:0000256" key="2">
    <source>
        <dbReference type="ARBA" id="ARBA00022801"/>
    </source>
</evidence>
<dbReference type="EMBL" id="FTMX01000004">
    <property type="protein sequence ID" value="SIR57918.1"/>
    <property type="molecule type" value="Genomic_DNA"/>
</dbReference>
<protein>
    <submittedName>
        <fullName evidence="3">Acyl-CoA thioester hydrolase</fullName>
    </submittedName>
</protein>
<dbReference type="CDD" id="cd00586">
    <property type="entry name" value="4HBT"/>
    <property type="match status" value="1"/>
</dbReference>
<dbReference type="AlphaFoldDB" id="A0A9X8RAF6"/>
<gene>
    <name evidence="3" type="ORF">SAMN05878482_104342</name>
</gene>
<comment type="caution">
    <text evidence="3">The sequence shown here is derived from an EMBL/GenBank/DDBJ whole genome shotgun (WGS) entry which is preliminary data.</text>
</comment>
<dbReference type="InterPro" id="IPR006684">
    <property type="entry name" value="YbgC/YbaW"/>
</dbReference>
<accession>A0A9X8RAF6</accession>